<sequence length="48" mass="5308">AHYSCLSFSPSGEDNVCSLHFVSDRLRFFPALLLALSHKPLPSSLFLS</sequence>
<reference evidence="1 2" key="1">
    <citation type="journal article" date="2017" name="Int. J. Parasitol.">
        <title>The genome of the protozoan parasite Cystoisospora suis and a reverse vaccinology approach to identify vaccine candidates.</title>
        <authorList>
            <person name="Palmieri N."/>
            <person name="Shrestha A."/>
            <person name="Ruttkowski B."/>
            <person name="Beck T."/>
            <person name="Vogl C."/>
            <person name="Tomley F."/>
            <person name="Blake D.P."/>
            <person name="Joachim A."/>
        </authorList>
    </citation>
    <scope>NUCLEOTIDE SEQUENCE [LARGE SCALE GENOMIC DNA]</scope>
    <source>
        <strain evidence="1 2">Wien I</strain>
    </source>
</reference>
<dbReference type="RefSeq" id="XP_067919760.1">
    <property type="nucleotide sequence ID" value="XM_068068263.1"/>
</dbReference>
<proteinExistence type="predicted"/>
<accession>A0A2C6KLP4</accession>
<dbReference type="EMBL" id="MIGC01004466">
    <property type="protein sequence ID" value="PHJ18049.1"/>
    <property type="molecule type" value="Genomic_DNA"/>
</dbReference>
<dbReference type="GeneID" id="94431474"/>
<evidence type="ECO:0000313" key="1">
    <source>
        <dbReference type="EMBL" id="PHJ18049.1"/>
    </source>
</evidence>
<comment type="caution">
    <text evidence="1">The sequence shown here is derived from an EMBL/GenBank/DDBJ whole genome shotgun (WGS) entry which is preliminary data.</text>
</comment>
<feature type="non-terminal residue" evidence="1">
    <location>
        <position position="48"/>
    </location>
</feature>
<dbReference type="AlphaFoldDB" id="A0A2C6KLP4"/>
<organism evidence="1 2">
    <name type="scientific">Cystoisospora suis</name>
    <dbReference type="NCBI Taxonomy" id="483139"/>
    <lineage>
        <taxon>Eukaryota</taxon>
        <taxon>Sar</taxon>
        <taxon>Alveolata</taxon>
        <taxon>Apicomplexa</taxon>
        <taxon>Conoidasida</taxon>
        <taxon>Coccidia</taxon>
        <taxon>Eucoccidiorida</taxon>
        <taxon>Eimeriorina</taxon>
        <taxon>Sarcocystidae</taxon>
        <taxon>Cystoisospora</taxon>
    </lineage>
</organism>
<gene>
    <name evidence="1" type="ORF">CSUI_008124</name>
</gene>
<evidence type="ECO:0000313" key="2">
    <source>
        <dbReference type="Proteomes" id="UP000221165"/>
    </source>
</evidence>
<name>A0A2C6KLP4_9APIC</name>
<keyword evidence="2" id="KW-1185">Reference proteome</keyword>
<dbReference type="VEuPathDB" id="ToxoDB:CSUI_008124"/>
<dbReference type="Proteomes" id="UP000221165">
    <property type="component" value="Unassembled WGS sequence"/>
</dbReference>
<feature type="non-terminal residue" evidence="1">
    <location>
        <position position="1"/>
    </location>
</feature>
<protein>
    <submittedName>
        <fullName evidence="1">Uncharacterized protein</fullName>
    </submittedName>
</protein>